<dbReference type="EMBL" id="KK088415">
    <property type="protein sequence ID" value="EYE97402.1"/>
    <property type="molecule type" value="Genomic_DNA"/>
</dbReference>
<dbReference type="GeneID" id="63696260"/>
<proteinExistence type="inferred from homology"/>
<dbReference type="RefSeq" id="XP_040641090.1">
    <property type="nucleotide sequence ID" value="XM_040781136.1"/>
</dbReference>
<evidence type="ECO:0000259" key="10">
    <source>
        <dbReference type="Pfam" id="PF05730"/>
    </source>
</evidence>
<comment type="subcellular location">
    <subcellularLocation>
        <location evidence="1">Membrane</location>
        <topology evidence="1">Lipid-anchor</topology>
        <topology evidence="1">GPI-anchor</topology>
    </subcellularLocation>
    <subcellularLocation>
        <location evidence="2">Secreted</location>
    </subcellularLocation>
</comment>
<keyword evidence="12" id="KW-1185">Reference proteome</keyword>
<evidence type="ECO:0000256" key="5">
    <source>
        <dbReference type="ARBA" id="ARBA00022622"/>
    </source>
</evidence>
<evidence type="ECO:0000256" key="2">
    <source>
        <dbReference type="ARBA" id="ARBA00004613"/>
    </source>
</evidence>
<keyword evidence="6 9" id="KW-0732">Signal</keyword>
<dbReference type="GO" id="GO:0005576">
    <property type="term" value="C:extracellular region"/>
    <property type="evidence" value="ECO:0007669"/>
    <property type="project" value="UniProtKB-SubCell"/>
</dbReference>
<sequence>MKATILFTIATLFSTSIATASGGDCVTSCLMKADNASGCNMDVQCACNSQKFKDTGLSCVQSCGISEEEANSQINKYRSQFCS</sequence>
<comment type="similarity">
    <text evidence="3">Belongs to the RBT5 family.</text>
</comment>
<name>A0A017SKD3_ASPRC</name>
<dbReference type="AlphaFoldDB" id="A0A017SKD3"/>
<gene>
    <name evidence="11" type="ORF">EURHEDRAFT_409631</name>
</gene>
<protein>
    <recommendedName>
        <fullName evidence="10">CFEM domain-containing protein</fullName>
    </recommendedName>
</protein>
<dbReference type="InterPro" id="IPR008427">
    <property type="entry name" value="Extracellular_membr_CFEM_dom"/>
</dbReference>
<evidence type="ECO:0000256" key="1">
    <source>
        <dbReference type="ARBA" id="ARBA00004589"/>
    </source>
</evidence>
<keyword evidence="8" id="KW-0449">Lipoprotein</keyword>
<evidence type="ECO:0000256" key="8">
    <source>
        <dbReference type="ARBA" id="ARBA00023288"/>
    </source>
</evidence>
<evidence type="ECO:0000256" key="6">
    <source>
        <dbReference type="ARBA" id="ARBA00022729"/>
    </source>
</evidence>
<dbReference type="OrthoDB" id="10278467at2759"/>
<organism evidence="11 12">
    <name type="scientific">Aspergillus ruber (strain CBS 135680)</name>
    <dbReference type="NCBI Taxonomy" id="1388766"/>
    <lineage>
        <taxon>Eukaryota</taxon>
        <taxon>Fungi</taxon>
        <taxon>Dikarya</taxon>
        <taxon>Ascomycota</taxon>
        <taxon>Pezizomycotina</taxon>
        <taxon>Eurotiomycetes</taxon>
        <taxon>Eurotiomycetidae</taxon>
        <taxon>Eurotiales</taxon>
        <taxon>Aspergillaceae</taxon>
        <taxon>Aspergillus</taxon>
        <taxon>Aspergillus subgen. Aspergillus</taxon>
    </lineage>
</organism>
<evidence type="ECO:0000313" key="12">
    <source>
        <dbReference type="Proteomes" id="UP000019804"/>
    </source>
</evidence>
<feature type="signal peptide" evidence="9">
    <location>
        <begin position="1"/>
        <end position="22"/>
    </location>
</feature>
<evidence type="ECO:0000313" key="11">
    <source>
        <dbReference type="EMBL" id="EYE97402.1"/>
    </source>
</evidence>
<dbReference type="HOGENOM" id="CLU_2542189_0_0_1"/>
<keyword evidence="4" id="KW-0964">Secreted</keyword>
<accession>A0A017SKD3</accession>
<evidence type="ECO:0000256" key="7">
    <source>
        <dbReference type="ARBA" id="ARBA00023157"/>
    </source>
</evidence>
<feature type="chain" id="PRO_5001499592" description="CFEM domain-containing protein" evidence="9">
    <location>
        <begin position="23"/>
        <end position="83"/>
    </location>
</feature>
<evidence type="ECO:0000256" key="4">
    <source>
        <dbReference type="ARBA" id="ARBA00022525"/>
    </source>
</evidence>
<dbReference type="GO" id="GO:0098552">
    <property type="term" value="C:side of membrane"/>
    <property type="evidence" value="ECO:0007669"/>
    <property type="project" value="UniProtKB-KW"/>
</dbReference>
<keyword evidence="7" id="KW-1015">Disulfide bond</keyword>
<feature type="domain" description="CFEM" evidence="10">
    <location>
        <begin position="23"/>
        <end position="82"/>
    </location>
</feature>
<reference evidence="12" key="1">
    <citation type="journal article" date="2014" name="Nat. Commun.">
        <title>Genomic adaptations of the halophilic Dead Sea filamentous fungus Eurotium rubrum.</title>
        <authorList>
            <person name="Kis-Papo T."/>
            <person name="Weig A.R."/>
            <person name="Riley R."/>
            <person name="Persoh D."/>
            <person name="Salamov A."/>
            <person name="Sun H."/>
            <person name="Lipzen A."/>
            <person name="Wasser S.P."/>
            <person name="Rambold G."/>
            <person name="Grigoriev I.V."/>
            <person name="Nevo E."/>
        </authorList>
    </citation>
    <scope>NUCLEOTIDE SEQUENCE [LARGE SCALE GENOMIC DNA]</scope>
    <source>
        <strain evidence="12">CBS 135680</strain>
    </source>
</reference>
<dbReference type="Pfam" id="PF05730">
    <property type="entry name" value="CFEM"/>
    <property type="match status" value="1"/>
</dbReference>
<keyword evidence="5" id="KW-0472">Membrane</keyword>
<keyword evidence="5" id="KW-0325">Glycoprotein</keyword>
<keyword evidence="5" id="KW-0336">GPI-anchor</keyword>
<dbReference type="Proteomes" id="UP000019804">
    <property type="component" value="Unassembled WGS sequence"/>
</dbReference>
<evidence type="ECO:0000256" key="3">
    <source>
        <dbReference type="ARBA" id="ARBA00010031"/>
    </source>
</evidence>
<evidence type="ECO:0000256" key="9">
    <source>
        <dbReference type="SAM" id="SignalP"/>
    </source>
</evidence>